<feature type="compositionally biased region" description="Basic and acidic residues" evidence="1">
    <location>
        <begin position="411"/>
        <end position="423"/>
    </location>
</feature>
<name>A0A8S1IX21_9CHLO</name>
<feature type="region of interest" description="Disordered" evidence="1">
    <location>
        <begin position="328"/>
        <end position="350"/>
    </location>
</feature>
<feature type="compositionally biased region" description="Low complexity" evidence="1">
    <location>
        <begin position="334"/>
        <end position="349"/>
    </location>
</feature>
<organism evidence="2 3">
    <name type="scientific">Ostreobium quekettii</name>
    <dbReference type="NCBI Taxonomy" id="121088"/>
    <lineage>
        <taxon>Eukaryota</taxon>
        <taxon>Viridiplantae</taxon>
        <taxon>Chlorophyta</taxon>
        <taxon>core chlorophytes</taxon>
        <taxon>Ulvophyceae</taxon>
        <taxon>TCBD clade</taxon>
        <taxon>Bryopsidales</taxon>
        <taxon>Ostreobineae</taxon>
        <taxon>Ostreobiaceae</taxon>
        <taxon>Ostreobium</taxon>
    </lineage>
</organism>
<keyword evidence="3" id="KW-1185">Reference proteome</keyword>
<feature type="compositionally biased region" description="Basic and acidic residues" evidence="1">
    <location>
        <begin position="116"/>
        <end position="132"/>
    </location>
</feature>
<feature type="region of interest" description="Disordered" evidence="1">
    <location>
        <begin position="257"/>
        <end position="278"/>
    </location>
</feature>
<accession>A0A8S1IX21</accession>
<reference evidence="2" key="1">
    <citation type="submission" date="2020-12" db="EMBL/GenBank/DDBJ databases">
        <authorList>
            <person name="Iha C."/>
        </authorList>
    </citation>
    <scope>NUCLEOTIDE SEQUENCE</scope>
</reference>
<evidence type="ECO:0000313" key="3">
    <source>
        <dbReference type="Proteomes" id="UP000708148"/>
    </source>
</evidence>
<evidence type="ECO:0000256" key="1">
    <source>
        <dbReference type="SAM" id="MobiDB-lite"/>
    </source>
</evidence>
<protein>
    <submittedName>
        <fullName evidence="2">Uncharacterized protein</fullName>
    </submittedName>
</protein>
<dbReference type="AlphaFoldDB" id="A0A8S1IX21"/>
<feature type="region of interest" description="Disordered" evidence="1">
    <location>
        <begin position="95"/>
        <end position="132"/>
    </location>
</feature>
<proteinExistence type="predicted"/>
<feature type="region of interest" description="Disordered" evidence="1">
    <location>
        <begin position="407"/>
        <end position="432"/>
    </location>
</feature>
<evidence type="ECO:0000313" key="2">
    <source>
        <dbReference type="EMBL" id="CAD7698566.1"/>
    </source>
</evidence>
<sequence length="432" mass="46068">MLGALERHREGDLGSLQGSAWELVLRNLVCHMAEFDAWDMISFLLERCLDANVEVDLGGFVPSLGALTCGAELKAQVLGAAARFSESPVPNLPVVGASEEGSGHPSAPPTTSVNGKGHEHYEQVPECVTRERQGTDRALECKFDPERVVSESRDGKQGMDDKRDTDIWDSDGWVMEGMAVTQGETTETELFANAGKEQVNDVDIMADRMDSGSSCQGVGSLSAVSGIAAAAAALVAQSNESSTSLQLKVAQHVASPADKDLGPNFEGRPAQGQQSRQAQTLIERFQQLSPSRWPGPVKRSAVPDGQRPLQLLAQSKVNSAAALELNSQDDDQRLSGSSLISDPSSLTCSDNTLGDCEIPPAKDKSLGVLRSMSSIVRKMLGMKSLPQGTGGMEKQQDGIPTVLMKGPRAQEQARAEPYSDHLSRSATAPRAF</sequence>
<comment type="caution">
    <text evidence="2">The sequence shown here is derived from an EMBL/GenBank/DDBJ whole genome shotgun (WGS) entry which is preliminary data.</text>
</comment>
<dbReference type="EMBL" id="CAJHUC010000851">
    <property type="protein sequence ID" value="CAD7698566.1"/>
    <property type="molecule type" value="Genomic_DNA"/>
</dbReference>
<gene>
    <name evidence="2" type="ORF">OSTQU699_LOCUS3927</name>
</gene>
<dbReference type="Proteomes" id="UP000708148">
    <property type="component" value="Unassembled WGS sequence"/>
</dbReference>